<dbReference type="NCBIfam" id="TIGR00254">
    <property type="entry name" value="GGDEF"/>
    <property type="match status" value="1"/>
</dbReference>
<dbReference type="GO" id="GO:0043709">
    <property type="term" value="P:cell adhesion involved in single-species biofilm formation"/>
    <property type="evidence" value="ECO:0007669"/>
    <property type="project" value="TreeGrafter"/>
</dbReference>
<organism evidence="5 6">
    <name type="scientific">Agrobacterium rosae</name>
    <dbReference type="NCBI Taxonomy" id="1972867"/>
    <lineage>
        <taxon>Bacteria</taxon>
        <taxon>Pseudomonadati</taxon>
        <taxon>Pseudomonadota</taxon>
        <taxon>Alphaproteobacteria</taxon>
        <taxon>Hyphomicrobiales</taxon>
        <taxon>Rhizobiaceae</taxon>
        <taxon>Rhizobium/Agrobacterium group</taxon>
        <taxon>Agrobacterium</taxon>
    </lineage>
</organism>
<gene>
    <name evidence="5" type="ORF">CPJ18_04695</name>
</gene>
<keyword evidence="3" id="KW-1133">Transmembrane helix</keyword>
<dbReference type="CDD" id="cd01949">
    <property type="entry name" value="GGDEF"/>
    <property type="match status" value="1"/>
</dbReference>
<dbReference type="PANTHER" id="PTHR45138:SF9">
    <property type="entry name" value="DIGUANYLATE CYCLASE DGCM-RELATED"/>
    <property type="match status" value="1"/>
</dbReference>
<dbReference type="AlphaFoldDB" id="A0AAE5S0Z5"/>
<proteinExistence type="predicted"/>
<dbReference type="GO" id="GO:0052621">
    <property type="term" value="F:diguanylate cyclase activity"/>
    <property type="evidence" value="ECO:0007669"/>
    <property type="project" value="UniProtKB-EC"/>
</dbReference>
<evidence type="ECO:0000313" key="6">
    <source>
        <dbReference type="Proteomes" id="UP000237447"/>
    </source>
</evidence>
<dbReference type="EMBL" id="NXEJ01000002">
    <property type="protein sequence ID" value="POO53521.1"/>
    <property type="molecule type" value="Genomic_DNA"/>
</dbReference>
<feature type="transmembrane region" description="Helical" evidence="3">
    <location>
        <begin position="37"/>
        <end position="57"/>
    </location>
</feature>
<reference evidence="5 6" key="1">
    <citation type="journal article" date="2018" name="Syst. Appl. Microbiol.">
        <title>Agrobacterium rosae sp. nov., isolated from galls on different agricultural crops.</title>
        <authorList>
            <person name="Kuzmanovic N."/>
            <person name="Pulawska J."/>
            <person name="Smalla K."/>
            <person name="Nesme X."/>
        </authorList>
    </citation>
    <scope>NUCLEOTIDE SEQUENCE [LARGE SCALE GENOMIC DNA]</scope>
    <source>
        <strain evidence="5 6">NCPPB 1650</strain>
    </source>
</reference>
<sequence>MQGRGAMTERLREFISLEVSLTDLGEGQDLRGFTTKMVFISIILSLLVSCIVIAVANSLNLLPLPLLEALMYSVAMAWIVGGVVTGILCWVVAGAIRKLHASHAEFERLSRTDTLSGLANRRAFNQCFDEVESDASLAIFDLDRFKGINDNHGHAAGDVVIKRAAAAIEDVFGEFHCVARLGGEEFAVIVRGGIRKDRLTLIELARIRVSCLTINYNGTQLQTTVSVGVADIDPSRSKHDTFAVADKALYLAKASGRNCVCHEDELCVAQAVENLKSTLLAAS</sequence>
<dbReference type="InterPro" id="IPR043128">
    <property type="entry name" value="Rev_trsase/Diguanyl_cyclase"/>
</dbReference>
<accession>A0AAE5S0Z5</accession>
<dbReference type="GO" id="GO:0005886">
    <property type="term" value="C:plasma membrane"/>
    <property type="evidence" value="ECO:0007669"/>
    <property type="project" value="TreeGrafter"/>
</dbReference>
<name>A0AAE5S0Z5_9HYPH</name>
<dbReference type="SMART" id="SM00267">
    <property type="entry name" value="GGDEF"/>
    <property type="match status" value="1"/>
</dbReference>
<keyword evidence="3" id="KW-0812">Transmembrane</keyword>
<dbReference type="PROSITE" id="PS50887">
    <property type="entry name" value="GGDEF"/>
    <property type="match status" value="1"/>
</dbReference>
<comment type="caution">
    <text evidence="5">The sequence shown here is derived from an EMBL/GenBank/DDBJ whole genome shotgun (WGS) entry which is preliminary data.</text>
</comment>
<dbReference type="Pfam" id="PF00990">
    <property type="entry name" value="GGDEF"/>
    <property type="match status" value="1"/>
</dbReference>
<keyword evidence="3" id="KW-0472">Membrane</keyword>
<comment type="catalytic activity">
    <reaction evidence="2">
        <text>2 GTP = 3',3'-c-di-GMP + 2 diphosphate</text>
        <dbReference type="Rhea" id="RHEA:24898"/>
        <dbReference type="ChEBI" id="CHEBI:33019"/>
        <dbReference type="ChEBI" id="CHEBI:37565"/>
        <dbReference type="ChEBI" id="CHEBI:58805"/>
        <dbReference type="EC" id="2.7.7.65"/>
    </reaction>
</comment>
<dbReference type="InterPro" id="IPR050469">
    <property type="entry name" value="Diguanylate_Cyclase"/>
</dbReference>
<dbReference type="SUPFAM" id="SSF55073">
    <property type="entry name" value="Nucleotide cyclase"/>
    <property type="match status" value="1"/>
</dbReference>
<evidence type="ECO:0000259" key="4">
    <source>
        <dbReference type="PROSITE" id="PS50887"/>
    </source>
</evidence>
<evidence type="ECO:0000256" key="2">
    <source>
        <dbReference type="ARBA" id="ARBA00034247"/>
    </source>
</evidence>
<feature type="transmembrane region" description="Helical" evidence="3">
    <location>
        <begin position="69"/>
        <end position="93"/>
    </location>
</feature>
<dbReference type="GO" id="GO:1902201">
    <property type="term" value="P:negative regulation of bacterial-type flagellum-dependent cell motility"/>
    <property type="evidence" value="ECO:0007669"/>
    <property type="project" value="TreeGrafter"/>
</dbReference>
<evidence type="ECO:0000313" key="5">
    <source>
        <dbReference type="EMBL" id="POO53521.1"/>
    </source>
</evidence>
<evidence type="ECO:0000256" key="3">
    <source>
        <dbReference type="SAM" id="Phobius"/>
    </source>
</evidence>
<evidence type="ECO:0000256" key="1">
    <source>
        <dbReference type="ARBA" id="ARBA00012528"/>
    </source>
</evidence>
<dbReference type="Gene3D" id="3.30.70.270">
    <property type="match status" value="1"/>
</dbReference>
<dbReference type="PANTHER" id="PTHR45138">
    <property type="entry name" value="REGULATORY COMPONENTS OF SENSORY TRANSDUCTION SYSTEM"/>
    <property type="match status" value="1"/>
</dbReference>
<dbReference type="EC" id="2.7.7.65" evidence="1"/>
<feature type="domain" description="GGDEF" evidence="4">
    <location>
        <begin position="133"/>
        <end position="265"/>
    </location>
</feature>
<dbReference type="InterPro" id="IPR029787">
    <property type="entry name" value="Nucleotide_cyclase"/>
</dbReference>
<dbReference type="Proteomes" id="UP000237447">
    <property type="component" value="Unassembled WGS sequence"/>
</dbReference>
<dbReference type="InterPro" id="IPR000160">
    <property type="entry name" value="GGDEF_dom"/>
</dbReference>
<protein>
    <recommendedName>
        <fullName evidence="1">diguanylate cyclase</fullName>
        <ecNumber evidence="1">2.7.7.65</ecNumber>
    </recommendedName>
</protein>